<dbReference type="CDD" id="cd11527">
    <property type="entry name" value="NTP-PPase_dUTPase"/>
    <property type="match status" value="1"/>
</dbReference>
<dbReference type="PIRSF" id="PIRSF030140">
    <property type="entry name" value="UCP030140"/>
    <property type="match status" value="1"/>
</dbReference>
<dbReference type="EMBL" id="JAHLQL010000003">
    <property type="protein sequence ID" value="MBU5592332.1"/>
    <property type="molecule type" value="Genomic_DNA"/>
</dbReference>
<dbReference type="RefSeq" id="WP_216457139.1">
    <property type="nucleotide sequence ID" value="NZ_JAHLQL010000003.1"/>
</dbReference>
<dbReference type="InterPro" id="IPR016947">
    <property type="entry name" value="UCP030140"/>
</dbReference>
<keyword evidence="2" id="KW-1185">Reference proteome</keyword>
<evidence type="ECO:0000313" key="2">
    <source>
        <dbReference type="Proteomes" id="UP000736583"/>
    </source>
</evidence>
<reference evidence="1 2" key="1">
    <citation type="submission" date="2021-06" db="EMBL/GenBank/DDBJ databases">
        <authorList>
            <person name="Sun Q."/>
            <person name="Li D."/>
        </authorList>
    </citation>
    <scope>NUCLEOTIDE SEQUENCE [LARGE SCALE GENOMIC DNA]</scope>
    <source>
        <strain evidence="1 2">MSJ-4</strain>
    </source>
</reference>
<proteinExistence type="predicted"/>
<dbReference type="Proteomes" id="UP000736583">
    <property type="component" value="Unassembled WGS sequence"/>
</dbReference>
<dbReference type="Pfam" id="PF08761">
    <property type="entry name" value="dUTPase_2"/>
    <property type="match status" value="1"/>
</dbReference>
<organism evidence="1 2">
    <name type="scientific">Clostridium simiarum</name>
    <dbReference type="NCBI Taxonomy" id="2841506"/>
    <lineage>
        <taxon>Bacteria</taxon>
        <taxon>Bacillati</taxon>
        <taxon>Bacillota</taxon>
        <taxon>Clostridia</taxon>
        <taxon>Eubacteriales</taxon>
        <taxon>Clostridiaceae</taxon>
        <taxon>Clostridium</taxon>
    </lineage>
</organism>
<dbReference type="InterPro" id="IPR014871">
    <property type="entry name" value="dUTPase/dCTP_pyrophosphatase"/>
</dbReference>
<evidence type="ECO:0000313" key="1">
    <source>
        <dbReference type="EMBL" id="MBU5592332.1"/>
    </source>
</evidence>
<comment type="caution">
    <text evidence="1">The sequence shown here is derived from an EMBL/GenBank/DDBJ whole genome shotgun (WGS) entry which is preliminary data.</text>
</comment>
<gene>
    <name evidence="1" type="ORF">KQI89_11210</name>
</gene>
<accession>A0ABS6F1E5</accession>
<protein>
    <submittedName>
        <fullName evidence="1">dUTP diphosphatase</fullName>
    </submittedName>
</protein>
<name>A0ABS6F1E5_9CLOT</name>
<sequence length="161" mass="18766">MNLEQLFKLQNELNEKILACKHLDEGTLHSKKLLALLVELGELANETKSFKYWSIAKPSEKNIVLEEYVDCLHFILTLGLDKHYTHISPNIKPNDYSITEQFLNLYVDINDLMVTSSIDHYTTLFEDFLSLGLSLGFSIEEIQITYIEKNNINHKRQENNY</sequence>